<evidence type="ECO:0000313" key="15">
    <source>
        <dbReference type="EMBL" id="ROR94918.1"/>
    </source>
</evidence>
<evidence type="ECO:0000313" key="16">
    <source>
        <dbReference type="Proteomes" id="UP000275394"/>
    </source>
</evidence>
<evidence type="ECO:0000256" key="8">
    <source>
        <dbReference type="ARBA" id="ARBA00066694"/>
    </source>
</evidence>
<dbReference type="InterPro" id="IPR036250">
    <property type="entry name" value="AcylCo_DH-like_C"/>
</dbReference>
<dbReference type="InterPro" id="IPR052166">
    <property type="entry name" value="Diverse_Acyl-CoA_DH"/>
</dbReference>
<feature type="domain" description="Acyl-CoA dehydrogenase/oxidase C-terminal" evidence="11">
    <location>
        <begin position="282"/>
        <end position="449"/>
    </location>
</feature>
<dbReference type="InterPro" id="IPR006091">
    <property type="entry name" value="Acyl-CoA_Oxase/DH_mid-dom"/>
</dbReference>
<keyword evidence="3 10" id="KW-0285">Flavoprotein</keyword>
<dbReference type="Gene3D" id="2.40.110.10">
    <property type="entry name" value="Butyryl-CoA Dehydrogenase, subunit A, domain 2"/>
    <property type="match status" value="1"/>
</dbReference>
<dbReference type="Pfam" id="PF02770">
    <property type="entry name" value="Acyl-CoA_dh_M"/>
    <property type="match status" value="1"/>
</dbReference>
<evidence type="ECO:0000256" key="2">
    <source>
        <dbReference type="ARBA" id="ARBA00009347"/>
    </source>
</evidence>
<evidence type="ECO:0000256" key="6">
    <source>
        <dbReference type="ARBA" id="ARBA00051388"/>
    </source>
</evidence>
<evidence type="ECO:0000256" key="3">
    <source>
        <dbReference type="ARBA" id="ARBA00022630"/>
    </source>
</evidence>
<dbReference type="EC" id="1.3.99.41" evidence="8"/>
<dbReference type="SUPFAM" id="SSF56645">
    <property type="entry name" value="Acyl-CoA dehydrogenase NM domain-like"/>
    <property type="match status" value="1"/>
</dbReference>
<dbReference type="InterPro" id="IPR046373">
    <property type="entry name" value="Acyl-CoA_Oxase/DH_mid-dom_sf"/>
</dbReference>
<feature type="domain" description="Acetyl-CoA dehydrogenase-like C-terminal" evidence="14">
    <location>
        <begin position="486"/>
        <end position="600"/>
    </location>
</feature>
<dbReference type="InterPro" id="IPR037069">
    <property type="entry name" value="AcylCoA_DH/ox_N_sf"/>
</dbReference>
<feature type="domain" description="Acyl-CoA dehydrogenase/oxidase N-terminal" evidence="13">
    <location>
        <begin position="42"/>
        <end position="157"/>
    </location>
</feature>
<comment type="cofactor">
    <cofactor evidence="1 10">
        <name>FAD</name>
        <dbReference type="ChEBI" id="CHEBI:57692"/>
    </cofactor>
</comment>
<feature type="domain" description="Acyl-CoA oxidase/dehydrogenase middle" evidence="12">
    <location>
        <begin position="163"/>
        <end position="271"/>
    </location>
</feature>
<dbReference type="Pfam" id="PF12806">
    <property type="entry name" value="Acyl-CoA_dh_C"/>
    <property type="match status" value="1"/>
</dbReference>
<dbReference type="Pfam" id="PF00441">
    <property type="entry name" value="Acyl-CoA_dh_1"/>
    <property type="match status" value="1"/>
</dbReference>
<comment type="catalytic activity">
    <reaction evidence="6">
        <text>3-(methylsulfanyl)propanoyl-CoA + oxidized [electron-transfer flavoprotein] + H(+) = 3-(methylsulfanyl)acryloyl-CoA + reduced [electron-transfer flavoprotein]</text>
        <dbReference type="Rhea" id="RHEA:52612"/>
        <dbReference type="Rhea" id="RHEA-COMP:10685"/>
        <dbReference type="Rhea" id="RHEA-COMP:10686"/>
        <dbReference type="ChEBI" id="CHEBI:15378"/>
        <dbReference type="ChEBI" id="CHEBI:57692"/>
        <dbReference type="ChEBI" id="CHEBI:58307"/>
        <dbReference type="ChEBI" id="CHEBI:82815"/>
        <dbReference type="ChEBI" id="CHEBI:84994"/>
        <dbReference type="EC" id="1.3.99.41"/>
    </reaction>
    <physiologicalReaction direction="left-to-right" evidence="6">
        <dbReference type="Rhea" id="RHEA:52613"/>
    </physiologicalReaction>
</comment>
<evidence type="ECO:0000256" key="7">
    <source>
        <dbReference type="ARBA" id="ARBA00058683"/>
    </source>
</evidence>
<accession>A0A3N2D5L4</accession>
<dbReference type="FunFam" id="2.40.110.10:FF:000031">
    <property type="entry name" value="Acyl-CoA dehydrogenase, putative"/>
    <property type="match status" value="1"/>
</dbReference>
<dbReference type="InterPro" id="IPR013786">
    <property type="entry name" value="AcylCoA_DH/ox_N"/>
</dbReference>
<protein>
    <recommendedName>
        <fullName evidence="9">3-methylmercaptopropionyl-CoA dehydrogenase</fullName>
        <ecNumber evidence="8">1.3.99.41</ecNumber>
    </recommendedName>
</protein>
<evidence type="ECO:0000256" key="1">
    <source>
        <dbReference type="ARBA" id="ARBA00001974"/>
    </source>
</evidence>
<dbReference type="AlphaFoldDB" id="A0A3N2D5L4"/>
<dbReference type="InterPro" id="IPR009075">
    <property type="entry name" value="AcylCo_DH/oxidase_C"/>
</dbReference>
<evidence type="ECO:0000259" key="13">
    <source>
        <dbReference type="Pfam" id="PF02771"/>
    </source>
</evidence>
<evidence type="ECO:0000259" key="14">
    <source>
        <dbReference type="Pfam" id="PF12806"/>
    </source>
</evidence>
<keyword evidence="5 10" id="KW-0560">Oxidoreductase</keyword>
<dbReference type="Gene3D" id="1.10.540.10">
    <property type="entry name" value="Acyl-CoA dehydrogenase/oxidase, N-terminal domain"/>
    <property type="match status" value="1"/>
</dbReference>
<dbReference type="PANTHER" id="PTHR42803:SF1">
    <property type="entry name" value="BROAD-SPECIFICITY LINEAR ACYL-COA DEHYDROGENASE FADE5"/>
    <property type="match status" value="1"/>
</dbReference>
<comment type="similarity">
    <text evidence="2 10">Belongs to the acyl-CoA dehydrogenase family.</text>
</comment>
<dbReference type="InterPro" id="IPR025878">
    <property type="entry name" value="Acyl-CoA_dh-like_C_dom"/>
</dbReference>
<keyword evidence="16" id="KW-1185">Reference proteome</keyword>
<keyword evidence="4 10" id="KW-0274">FAD</keyword>
<dbReference type="GO" id="GO:0016627">
    <property type="term" value="F:oxidoreductase activity, acting on the CH-CH group of donors"/>
    <property type="evidence" value="ECO:0007669"/>
    <property type="project" value="InterPro"/>
</dbReference>
<dbReference type="EMBL" id="RKHR01000009">
    <property type="protein sequence ID" value="ROR94918.1"/>
    <property type="molecule type" value="Genomic_DNA"/>
</dbReference>
<evidence type="ECO:0000259" key="11">
    <source>
        <dbReference type="Pfam" id="PF00441"/>
    </source>
</evidence>
<gene>
    <name evidence="15" type="ORF">EDC56_3733</name>
</gene>
<dbReference type="FunFam" id="1.10.540.10:FF:000080">
    <property type="entry name" value="Probable acyl-coA dehydrogenase"/>
    <property type="match status" value="1"/>
</dbReference>
<evidence type="ECO:0000256" key="5">
    <source>
        <dbReference type="ARBA" id="ARBA00023002"/>
    </source>
</evidence>
<comment type="caution">
    <text evidence="15">The sequence shown here is derived from an EMBL/GenBank/DDBJ whole genome shotgun (WGS) entry which is preliminary data.</text>
</comment>
<dbReference type="InterPro" id="IPR009100">
    <property type="entry name" value="AcylCoA_DH/oxidase_NM_dom_sf"/>
</dbReference>
<evidence type="ECO:0000259" key="12">
    <source>
        <dbReference type="Pfam" id="PF02770"/>
    </source>
</evidence>
<evidence type="ECO:0000256" key="9">
    <source>
        <dbReference type="ARBA" id="ARBA00069043"/>
    </source>
</evidence>
<sequence>MKVFKSPIKDIQFVTQQVFDIDAHYKTIPQGAEATPEMVAAISQECAKFSENVLFPLNQSGDAEGCSFKDGQVTTPAGFKEAYQQWVDNGWQGLSHPEEYGGQGLPLSLGVIKSEIVGTANWSFGMYPGLSLGAMNTLIEHGTEEQKRGYLSKLVEGSWTGTMCLTESNCGSDLGQMKSKAVPSDDGSYRITGSKIFISSGEHDLAENIVHIVLARIEGETAGTKGISLFIVPKILPNDDLSLGEANQVSCGSIEHKMGINGSATCTMNFDGSKGFLLGEKNKGVNAMFTFMNTARIGTAIQGIGAAELAFQNSLAYAKERRSMRTLGGPVEPQQAADSIIHHPDVRRMLLKQKAIAGAGRAMLYDAAMIADKMMAATDDKEREAVDSELGFITPILKGFFTEMGIEAANEGMQVFGGHGYIKEWGMEQISRDVRIATLYEGTTGIQGLDLLGRKVILDKFKQYGAVNKRILNLYKRSLASPHRWQMMKFIGPLMGYQLRWQRMLLSILLAARKDRDAVGAATHDFLMFSGYLMSAYYWALMALTAFEKLAQKKSDSADLGDDFYQSKIQTAEFYYARMLPRAKSHSEIVRAKLSSLTAMAEKDFCLE</sequence>
<dbReference type="RefSeq" id="WP_123714089.1">
    <property type="nucleotide sequence ID" value="NZ_RKHR01000009.1"/>
</dbReference>
<comment type="function">
    <text evidence="7">Involved in the assimilation of dimethylsulphoniopropionate (DMSP), an important compound in the fixation of carbon in marine phytoplankton, by mediating the conversion of 3-(methylthio)propanoyl-CoA (MMPA-CoA) to 3-(methylthio)acryloyl-CoA (MTA-CoA).</text>
</comment>
<evidence type="ECO:0000256" key="4">
    <source>
        <dbReference type="ARBA" id="ARBA00022827"/>
    </source>
</evidence>
<dbReference type="Gene3D" id="1.20.140.10">
    <property type="entry name" value="Butyryl-CoA Dehydrogenase, subunit A, domain 3"/>
    <property type="match status" value="1"/>
</dbReference>
<name>A0A3N2D5L4_9GAMM</name>
<evidence type="ECO:0000256" key="10">
    <source>
        <dbReference type="RuleBase" id="RU362125"/>
    </source>
</evidence>
<organism evidence="15 16">
    <name type="scientific">Sinobacterium caligoides</name>
    <dbReference type="NCBI Taxonomy" id="933926"/>
    <lineage>
        <taxon>Bacteria</taxon>
        <taxon>Pseudomonadati</taxon>
        <taxon>Pseudomonadota</taxon>
        <taxon>Gammaproteobacteria</taxon>
        <taxon>Cellvibrionales</taxon>
        <taxon>Spongiibacteraceae</taxon>
        <taxon>Sinobacterium</taxon>
    </lineage>
</organism>
<reference evidence="15 16" key="1">
    <citation type="submission" date="2018-11" db="EMBL/GenBank/DDBJ databases">
        <title>Genomic Encyclopedia of Type Strains, Phase IV (KMG-IV): sequencing the most valuable type-strain genomes for metagenomic binning, comparative biology and taxonomic classification.</title>
        <authorList>
            <person name="Goeker M."/>
        </authorList>
    </citation>
    <scope>NUCLEOTIDE SEQUENCE [LARGE SCALE GENOMIC DNA]</scope>
    <source>
        <strain evidence="15 16">DSM 100316</strain>
    </source>
</reference>
<dbReference type="SUPFAM" id="SSF47203">
    <property type="entry name" value="Acyl-CoA dehydrogenase C-terminal domain-like"/>
    <property type="match status" value="1"/>
</dbReference>
<dbReference type="Pfam" id="PF02771">
    <property type="entry name" value="Acyl-CoA_dh_N"/>
    <property type="match status" value="1"/>
</dbReference>
<dbReference type="OrthoDB" id="9807883at2"/>
<dbReference type="GO" id="GO:0050660">
    <property type="term" value="F:flavin adenine dinucleotide binding"/>
    <property type="evidence" value="ECO:0007669"/>
    <property type="project" value="InterPro"/>
</dbReference>
<dbReference type="PANTHER" id="PTHR42803">
    <property type="entry name" value="ACYL-COA DEHYDROGENASE"/>
    <property type="match status" value="1"/>
</dbReference>
<proteinExistence type="inferred from homology"/>
<dbReference type="Proteomes" id="UP000275394">
    <property type="component" value="Unassembled WGS sequence"/>
</dbReference>